<dbReference type="Proteomes" id="UP000316612">
    <property type="component" value="Unassembled WGS sequence"/>
</dbReference>
<accession>A0A4Y4DNF9</accession>
<evidence type="ECO:0000256" key="1">
    <source>
        <dbReference type="SAM" id="Phobius"/>
    </source>
</evidence>
<keyword evidence="3" id="KW-1185">Reference proteome</keyword>
<feature type="transmembrane region" description="Helical" evidence="1">
    <location>
        <begin position="12"/>
        <end position="31"/>
    </location>
</feature>
<dbReference type="AlphaFoldDB" id="A0A4Y4DNF9"/>
<keyword evidence="1" id="KW-0472">Membrane</keyword>
<keyword evidence="1" id="KW-1133">Transmembrane helix</keyword>
<gene>
    <name evidence="2" type="ORF">AUR04nite_16790</name>
</gene>
<comment type="caution">
    <text evidence="2">The sequence shown here is derived from an EMBL/GenBank/DDBJ whole genome shotgun (WGS) entry which is preliminary data.</text>
</comment>
<evidence type="ECO:0008006" key="4">
    <source>
        <dbReference type="Google" id="ProtNLM"/>
    </source>
</evidence>
<feature type="transmembrane region" description="Helical" evidence="1">
    <location>
        <begin position="51"/>
        <end position="71"/>
    </location>
</feature>
<name>A0A4Y4DNF9_GLUUR</name>
<dbReference type="RefSeq" id="WP_141363895.1">
    <property type="nucleotide sequence ID" value="NZ_BAAAJL010000003.1"/>
</dbReference>
<sequence length="76" mass="8338">MTQKPAGGAGFFTTSRVLAIILAIIALVFIFSNTQMATLNLIGIKITMPGWLWFFGLLVVGFVIGSMTPWFQSKKK</sequence>
<organism evidence="2 3">
    <name type="scientific">Glutamicibacter uratoxydans</name>
    <name type="common">Arthrobacter uratoxydans</name>
    <dbReference type="NCBI Taxonomy" id="43667"/>
    <lineage>
        <taxon>Bacteria</taxon>
        <taxon>Bacillati</taxon>
        <taxon>Actinomycetota</taxon>
        <taxon>Actinomycetes</taxon>
        <taxon>Micrococcales</taxon>
        <taxon>Micrococcaceae</taxon>
        <taxon>Glutamicibacter</taxon>
    </lineage>
</organism>
<dbReference type="EMBL" id="BJNY01000008">
    <property type="protein sequence ID" value="GED06147.1"/>
    <property type="molecule type" value="Genomic_DNA"/>
</dbReference>
<evidence type="ECO:0000313" key="3">
    <source>
        <dbReference type="Proteomes" id="UP000316612"/>
    </source>
</evidence>
<keyword evidence="1" id="KW-0812">Transmembrane</keyword>
<proteinExistence type="predicted"/>
<dbReference type="OrthoDB" id="5083171at2"/>
<evidence type="ECO:0000313" key="2">
    <source>
        <dbReference type="EMBL" id="GED06147.1"/>
    </source>
</evidence>
<protein>
    <recommendedName>
        <fullName evidence="4">Lipopolysaccharide assembly protein A domain-containing protein</fullName>
    </recommendedName>
</protein>
<reference evidence="2 3" key="1">
    <citation type="submission" date="2019-06" db="EMBL/GenBank/DDBJ databases">
        <title>Whole genome shotgun sequence of Glutamicibacter uratoxydans NBRC 15515.</title>
        <authorList>
            <person name="Hosoyama A."/>
            <person name="Uohara A."/>
            <person name="Ohji S."/>
            <person name="Ichikawa N."/>
        </authorList>
    </citation>
    <scope>NUCLEOTIDE SEQUENCE [LARGE SCALE GENOMIC DNA]</scope>
    <source>
        <strain evidence="2 3">NBRC 15515</strain>
    </source>
</reference>